<keyword evidence="3" id="KW-1185">Reference proteome</keyword>
<reference evidence="2 3" key="1">
    <citation type="journal article" date="2016" name="Sci. Rep.">
        <title>The Dendrobium catenatum Lindl. genome sequence provides insights into polysaccharide synthase, floral development and adaptive evolution.</title>
        <authorList>
            <person name="Zhang G.Q."/>
            <person name="Xu Q."/>
            <person name="Bian C."/>
            <person name="Tsai W.C."/>
            <person name="Yeh C.M."/>
            <person name="Liu K.W."/>
            <person name="Yoshida K."/>
            <person name="Zhang L.S."/>
            <person name="Chang S.B."/>
            <person name="Chen F."/>
            <person name="Shi Y."/>
            <person name="Su Y.Y."/>
            <person name="Zhang Y.Q."/>
            <person name="Chen L.J."/>
            <person name="Yin Y."/>
            <person name="Lin M."/>
            <person name="Huang H."/>
            <person name="Deng H."/>
            <person name="Wang Z.W."/>
            <person name="Zhu S.L."/>
            <person name="Zhao X."/>
            <person name="Deng C."/>
            <person name="Niu S.C."/>
            <person name="Huang J."/>
            <person name="Wang M."/>
            <person name="Liu G.H."/>
            <person name="Yang H.J."/>
            <person name="Xiao X.J."/>
            <person name="Hsiao Y.Y."/>
            <person name="Wu W.L."/>
            <person name="Chen Y.Y."/>
            <person name="Mitsuda N."/>
            <person name="Ohme-Takagi M."/>
            <person name="Luo Y.B."/>
            <person name="Van de Peer Y."/>
            <person name="Liu Z.J."/>
        </authorList>
    </citation>
    <scope>NUCLEOTIDE SEQUENCE [LARGE SCALE GENOMIC DNA]</scope>
    <source>
        <tissue evidence="2">The whole plant</tissue>
    </source>
</reference>
<reference evidence="2 3" key="2">
    <citation type="journal article" date="2017" name="Nature">
        <title>The Apostasia genome and the evolution of orchids.</title>
        <authorList>
            <person name="Zhang G.Q."/>
            <person name="Liu K.W."/>
            <person name="Li Z."/>
            <person name="Lohaus R."/>
            <person name="Hsiao Y.Y."/>
            <person name="Niu S.C."/>
            <person name="Wang J.Y."/>
            <person name="Lin Y.C."/>
            <person name="Xu Q."/>
            <person name="Chen L.J."/>
            <person name="Yoshida K."/>
            <person name="Fujiwara S."/>
            <person name="Wang Z.W."/>
            <person name="Zhang Y.Q."/>
            <person name="Mitsuda N."/>
            <person name="Wang M."/>
            <person name="Liu G.H."/>
            <person name="Pecoraro L."/>
            <person name="Huang H.X."/>
            <person name="Xiao X.J."/>
            <person name="Lin M."/>
            <person name="Wu X.Y."/>
            <person name="Wu W.L."/>
            <person name="Chen Y.Y."/>
            <person name="Chang S.B."/>
            <person name="Sakamoto S."/>
            <person name="Ohme-Takagi M."/>
            <person name="Yagi M."/>
            <person name="Zeng S.J."/>
            <person name="Shen C.Y."/>
            <person name="Yeh C.M."/>
            <person name="Luo Y.B."/>
            <person name="Tsai W.C."/>
            <person name="Van de Peer Y."/>
            <person name="Liu Z.J."/>
        </authorList>
    </citation>
    <scope>NUCLEOTIDE SEQUENCE [LARGE SCALE GENOMIC DNA]</scope>
    <source>
        <tissue evidence="2">The whole plant</tissue>
    </source>
</reference>
<organism evidence="2 3">
    <name type="scientific">Dendrobium catenatum</name>
    <dbReference type="NCBI Taxonomy" id="906689"/>
    <lineage>
        <taxon>Eukaryota</taxon>
        <taxon>Viridiplantae</taxon>
        <taxon>Streptophyta</taxon>
        <taxon>Embryophyta</taxon>
        <taxon>Tracheophyta</taxon>
        <taxon>Spermatophyta</taxon>
        <taxon>Magnoliopsida</taxon>
        <taxon>Liliopsida</taxon>
        <taxon>Asparagales</taxon>
        <taxon>Orchidaceae</taxon>
        <taxon>Epidendroideae</taxon>
        <taxon>Malaxideae</taxon>
        <taxon>Dendrobiinae</taxon>
        <taxon>Dendrobium</taxon>
    </lineage>
</organism>
<sequence length="291" mass="33020">MSNQVHPYLVDQNFPDDDDSIDVSLKANSYRENVNQLVLSKRNSLNNYIADRQKSDIEEDDEEAIFERRNSANNIAVARRKSDQKKYTVRSSTRKLAHTWLDKSSDGRCVEENSGNAYGEQDKDRSEADTDMEDDKQANGSRWNSTNNNASAIRKFHKRKKLAVISNALKHAHIKSDNFSDLRYAKENSAHARNLPCAPDADRKFDEKRKCSLVRSRTRKATHTQLKDSSNAGCVEENTGNARYADDDQHKDQSSEADTDSEGKKQANVPRNNLPNNNVAAMKKSGKKRKN</sequence>
<feature type="compositionally biased region" description="Polar residues" evidence="1">
    <location>
        <begin position="223"/>
        <end position="232"/>
    </location>
</feature>
<dbReference type="AlphaFoldDB" id="A0A2I0VW19"/>
<feature type="region of interest" description="Disordered" evidence="1">
    <location>
        <begin position="219"/>
        <end position="291"/>
    </location>
</feature>
<feature type="region of interest" description="Disordered" evidence="1">
    <location>
        <begin position="107"/>
        <end position="150"/>
    </location>
</feature>
<evidence type="ECO:0000313" key="2">
    <source>
        <dbReference type="EMBL" id="PKU67605.1"/>
    </source>
</evidence>
<proteinExistence type="predicted"/>
<gene>
    <name evidence="2" type="ORF">MA16_Dca025626</name>
</gene>
<accession>A0A2I0VW19</accession>
<feature type="compositionally biased region" description="Basic and acidic residues" evidence="1">
    <location>
        <begin position="244"/>
        <end position="254"/>
    </location>
</feature>
<name>A0A2I0VW19_9ASPA</name>
<dbReference type="Proteomes" id="UP000233837">
    <property type="component" value="Unassembled WGS sequence"/>
</dbReference>
<dbReference type="EMBL" id="KZ503177">
    <property type="protein sequence ID" value="PKU67605.1"/>
    <property type="molecule type" value="Genomic_DNA"/>
</dbReference>
<protein>
    <submittedName>
        <fullName evidence="2">Uncharacterized protein</fullName>
    </submittedName>
</protein>
<evidence type="ECO:0000313" key="3">
    <source>
        <dbReference type="Proteomes" id="UP000233837"/>
    </source>
</evidence>
<feature type="compositionally biased region" description="Polar residues" evidence="1">
    <location>
        <begin position="138"/>
        <end position="150"/>
    </location>
</feature>
<feature type="compositionally biased region" description="Low complexity" evidence="1">
    <location>
        <begin position="267"/>
        <end position="281"/>
    </location>
</feature>
<evidence type="ECO:0000256" key="1">
    <source>
        <dbReference type="SAM" id="MobiDB-lite"/>
    </source>
</evidence>